<dbReference type="Proteomes" id="UP000597762">
    <property type="component" value="Unassembled WGS sequence"/>
</dbReference>
<protein>
    <submittedName>
        <fullName evidence="2">Uncharacterized protein</fullName>
    </submittedName>
</protein>
<dbReference type="EMBL" id="CAHIKZ030004391">
    <property type="protein sequence ID" value="CAE1310167.1"/>
    <property type="molecule type" value="Genomic_DNA"/>
</dbReference>
<accession>A0A812DWU3</accession>
<name>A0A812DWU3_ACAPH</name>
<reference evidence="2" key="1">
    <citation type="submission" date="2021-01" db="EMBL/GenBank/DDBJ databases">
        <authorList>
            <person name="Li R."/>
            <person name="Bekaert M."/>
        </authorList>
    </citation>
    <scope>NUCLEOTIDE SEQUENCE</scope>
    <source>
        <strain evidence="2">Farmed</strain>
    </source>
</reference>
<keyword evidence="1" id="KW-0472">Membrane</keyword>
<evidence type="ECO:0000313" key="3">
    <source>
        <dbReference type="Proteomes" id="UP000597762"/>
    </source>
</evidence>
<sequence length="162" mass="19715">MKEIDSFRNDVTYFYGSLQRSVLFFFLRGKIFLACFFVVCFVCFHSNFLFLFLLFFSFFSLFLSIFVYCLLFLFFNFPFGFFAPVNFNVFFFFISFVPPAYRIFPFFIFDSFFFPSHFHSHFIFFFHHLNCISLFLFLYNFINFLIPPPLTIFHSPIVFLCL</sequence>
<feature type="transmembrane region" description="Helical" evidence="1">
    <location>
        <begin position="22"/>
        <end position="44"/>
    </location>
</feature>
<feature type="transmembrane region" description="Helical" evidence="1">
    <location>
        <begin position="81"/>
        <end position="101"/>
    </location>
</feature>
<gene>
    <name evidence="2" type="ORF">SPHA_61814</name>
</gene>
<keyword evidence="3" id="KW-1185">Reference proteome</keyword>
<keyword evidence="1" id="KW-0812">Transmembrane</keyword>
<comment type="caution">
    <text evidence="2">The sequence shown here is derived from an EMBL/GenBank/DDBJ whole genome shotgun (WGS) entry which is preliminary data.</text>
</comment>
<dbReference type="AlphaFoldDB" id="A0A812DWU3"/>
<keyword evidence="1" id="KW-1133">Transmembrane helix</keyword>
<organism evidence="2 3">
    <name type="scientific">Acanthosepion pharaonis</name>
    <name type="common">Pharaoh cuttlefish</name>
    <name type="synonym">Sepia pharaonis</name>
    <dbReference type="NCBI Taxonomy" id="158019"/>
    <lineage>
        <taxon>Eukaryota</taxon>
        <taxon>Metazoa</taxon>
        <taxon>Spiralia</taxon>
        <taxon>Lophotrochozoa</taxon>
        <taxon>Mollusca</taxon>
        <taxon>Cephalopoda</taxon>
        <taxon>Coleoidea</taxon>
        <taxon>Decapodiformes</taxon>
        <taxon>Sepiida</taxon>
        <taxon>Sepiina</taxon>
        <taxon>Sepiidae</taxon>
        <taxon>Acanthosepion</taxon>
    </lineage>
</organism>
<evidence type="ECO:0000256" key="1">
    <source>
        <dbReference type="SAM" id="Phobius"/>
    </source>
</evidence>
<evidence type="ECO:0000313" key="2">
    <source>
        <dbReference type="EMBL" id="CAE1310167.1"/>
    </source>
</evidence>
<proteinExistence type="predicted"/>
<feature type="transmembrane region" description="Helical" evidence="1">
    <location>
        <begin position="51"/>
        <end position="75"/>
    </location>
</feature>
<feature type="transmembrane region" description="Helical" evidence="1">
    <location>
        <begin position="122"/>
        <end position="142"/>
    </location>
</feature>